<name>A0A218UUW8_9PASE</name>
<accession>A0A218UUW8</accession>
<evidence type="ECO:0000313" key="1">
    <source>
        <dbReference type="EMBL" id="OWK57142.1"/>
    </source>
</evidence>
<dbReference type="AlphaFoldDB" id="A0A218UUW8"/>
<evidence type="ECO:0000313" key="2">
    <source>
        <dbReference type="Proteomes" id="UP000197619"/>
    </source>
</evidence>
<reference evidence="1 2" key="1">
    <citation type="submission" date="2017-05" db="EMBL/GenBank/DDBJ databases">
        <title>Genome of assembly of the Bengalese finch, Lonchura striata domestica.</title>
        <authorList>
            <person name="Colquitt B.M."/>
            <person name="Brainard M.S."/>
        </authorList>
    </citation>
    <scope>NUCLEOTIDE SEQUENCE [LARGE SCALE GENOMIC DNA]</scope>
    <source>
        <strain evidence="1">White83orange57</strain>
    </source>
</reference>
<comment type="caution">
    <text evidence="1">The sequence shown here is derived from an EMBL/GenBank/DDBJ whole genome shotgun (WGS) entry which is preliminary data.</text>
</comment>
<organism evidence="1 2">
    <name type="scientific">Lonchura striata</name>
    <name type="common">white-rumped munia</name>
    <dbReference type="NCBI Taxonomy" id="40157"/>
    <lineage>
        <taxon>Eukaryota</taxon>
        <taxon>Metazoa</taxon>
        <taxon>Chordata</taxon>
        <taxon>Craniata</taxon>
        <taxon>Vertebrata</taxon>
        <taxon>Euteleostomi</taxon>
        <taxon>Archelosauria</taxon>
        <taxon>Archosauria</taxon>
        <taxon>Dinosauria</taxon>
        <taxon>Saurischia</taxon>
        <taxon>Theropoda</taxon>
        <taxon>Coelurosauria</taxon>
        <taxon>Aves</taxon>
        <taxon>Neognathae</taxon>
        <taxon>Neoaves</taxon>
        <taxon>Telluraves</taxon>
        <taxon>Australaves</taxon>
        <taxon>Passeriformes</taxon>
        <taxon>Passeroidea</taxon>
        <taxon>Estrildidae</taxon>
        <taxon>Estrildinae</taxon>
        <taxon>Lonchura</taxon>
    </lineage>
</organism>
<dbReference type="Proteomes" id="UP000197619">
    <property type="component" value="Unassembled WGS sequence"/>
</dbReference>
<dbReference type="EMBL" id="MUZQ01000132">
    <property type="protein sequence ID" value="OWK57142.1"/>
    <property type="molecule type" value="Genomic_DNA"/>
</dbReference>
<proteinExistence type="predicted"/>
<sequence length="27" mass="2875">MLAPAVVELISLNSKLPAYFSPPIPCC</sequence>
<protein>
    <submittedName>
        <fullName evidence="1">Uncharacterized protein</fullName>
    </submittedName>
</protein>
<gene>
    <name evidence="1" type="ORF">RLOC_00002824</name>
</gene>
<feature type="non-terminal residue" evidence="1">
    <location>
        <position position="27"/>
    </location>
</feature>
<keyword evidence="2" id="KW-1185">Reference proteome</keyword>